<dbReference type="Proteomes" id="UP000694410">
    <property type="component" value="Unplaced"/>
</dbReference>
<feature type="compositionally biased region" description="Polar residues" evidence="2">
    <location>
        <begin position="574"/>
        <end position="584"/>
    </location>
</feature>
<feature type="compositionally biased region" description="Basic and acidic residues" evidence="2">
    <location>
        <begin position="1456"/>
        <end position="1490"/>
    </location>
</feature>
<dbReference type="Pfam" id="PF00620">
    <property type="entry name" value="RhoGAP"/>
    <property type="match status" value="1"/>
</dbReference>
<dbReference type="InterPro" id="IPR000198">
    <property type="entry name" value="RhoGAP_dom"/>
</dbReference>
<evidence type="ECO:0000313" key="4">
    <source>
        <dbReference type="Ensembl" id="ENSCCEP00000007277.1"/>
    </source>
</evidence>
<keyword evidence="1" id="KW-0343">GTPase activation</keyword>
<feature type="domain" description="Rho-GAP" evidence="3">
    <location>
        <begin position="36"/>
        <end position="219"/>
    </location>
</feature>
<feature type="compositionally biased region" description="Basic and acidic residues" evidence="2">
    <location>
        <begin position="903"/>
        <end position="912"/>
    </location>
</feature>
<dbReference type="InterPro" id="IPR008936">
    <property type="entry name" value="Rho_GTPase_activation_prot"/>
</dbReference>
<dbReference type="SMART" id="SM00324">
    <property type="entry name" value="RhoGAP"/>
    <property type="match status" value="1"/>
</dbReference>
<evidence type="ECO:0000313" key="5">
    <source>
        <dbReference type="Proteomes" id="UP000694410"/>
    </source>
</evidence>
<sequence>MLMAYLARLSNIAGNKINCGPALTWMEVQLKPGVGCSLSCAVSKKHGKLITFLRTFMKSRPTKQKLKQRGILKERVFGCDLGEHLLNSGHDGKKQPAPEFFVSWEFVRVIVASFPASFQDAVSAATDEERLVKIHDVIQQLPPPHYRTLEFLMRHLARLADYCSITNMHTKNLAIVWAPNLLRSKQIESACFSGTAAFMEVRIQSVVVEFILNHVDVLFSSKLSSVIRDGAGVSLSRPKSLLVSSPSTKLLTLEEAQARTQAQINSPIVADSKYIEVGEGPAALQGKFHTVIDFPSERKRPPSKMKKSPVGSWRSFFNLGKSSSVSKRKLQRNPSEPSEMKAIALAGGRGDSGTLRSAKSEESLTSLHAVDGESKLFRPRRPRSSSDALSASFNGDLLGNMNRCNSYDNLPHDDSDGDEGLIHVPALISPRSSEDVDLSPPDIGVASLDFDPMSFQCSPPQAESECLDSSTSLMESIDTNKEKPSLLKKDLESGSQSQTPGSATSSEPVSPFQEKISPFFTLDLSPTEEQPCKPPSFSPKTTRKPIKSPPLSTEPTSFVLPSRVPEAMGGVPTISRNSSASSWSKEIGITEITNRSPTQMSLPLKNSETGTGEGAHQELQHPQLVAACKAEFPEEGERAMPSSQTKTVPSGHTQPGAVALDSPQDPVPVSSVSLIPPPPPKNAARMLALALAESAQQASAQSHKRPGDAHAESTNYGETEAGTALEKLHLSAGAPDKLHLFTALPENRLHFQPGAPLEQDCQAGEQNHPPGAPGGQEAPPLHTGVPGDAPGTGDKGAPAAVPYLSTLPSTAAEPRAPPGAAPQADGTVPRTVTAPAQRQEHQAAVGQVPAAKAPSGSGQVRAAPCTMWSTAASEKPPESTPGFVSESSSSARGSSSMPTGHQSHLEKPRESMRAPPLHLRSESVPAPSSYSFTPPVPPVRTLESKIAAAMHSNNTDTINNSNYHSFLASSMLASSVEEALLPPPPPPPPKHSSLQPVLPEPLGPDSYPHAKHQYRPESVPAHGYHSKAEQHQPYPPRPEPPVATGARYGSYGTQGKGSATGLHPKPRGRTDFVSSVSPTGLRGTGYAEEAPPYPTIRRVQSLHVPGPAAAAAIRSVPISRTEVPPDDEPMYCPRPLYQYKPYQPHSDYHVTQLQPYFENGRVHYRYSPYSSSSSSPYYAAADGSFYDLDPYSTVRVRPFHGLPSRDFGPYTSRLQGKGLYRYPSLAAYPRPGLINHLGKEHSFVSRDVPPAPDIKHMYMSWDLEDMEKYRMQSIRRESRTRQKVKGPLMSQYDNVAPLLQDELGGLDAIHLRSKSDPGKSGLLTVAEGKEGRYPAKAATPEGDERYYGQHTEPELDRAHYHGGGYGNGQPEKPSLPQKQSSIRNRKMHEPGGGSSEHRTHLQQEANHRQPSEPKNGPPYPEYRPKGGPEPSEPMGYQHSGSKYIPASQETLRLNHKEGRLAEDRPDLERPRGRASMEKHSRDCYKEEEHAAPPVAPPPKPERSHSLRMREHPEPMERDSALLYPYQTLGKRQSTMTVVSQYDNLEDYHTLPQHQRGGYAGAGGFVPPGFPHVHSRTYATALGQGAFLPTELCLQRPETEVHVE</sequence>
<feature type="compositionally biased region" description="Basic and acidic residues" evidence="2">
    <location>
        <begin position="1342"/>
        <end position="1359"/>
    </location>
</feature>
<feature type="region of interest" description="Disordered" evidence="2">
    <location>
        <begin position="1456"/>
        <end position="1518"/>
    </location>
</feature>
<feature type="compositionally biased region" description="Basic and acidic residues" evidence="2">
    <location>
        <begin position="1499"/>
        <end position="1518"/>
    </location>
</feature>
<feature type="compositionally biased region" description="Polar residues" evidence="2">
    <location>
        <begin position="591"/>
        <end position="610"/>
    </location>
</feature>
<protein>
    <submittedName>
        <fullName evidence="4">Rho GTPase activating protein 32</fullName>
    </submittedName>
</protein>
<dbReference type="GO" id="GO:0005096">
    <property type="term" value="F:GTPase activator activity"/>
    <property type="evidence" value="ECO:0007669"/>
    <property type="project" value="UniProtKB-KW"/>
</dbReference>
<dbReference type="InterPro" id="IPR051576">
    <property type="entry name" value="PX-Rho_GAP"/>
</dbReference>
<dbReference type="GO" id="GO:0005654">
    <property type="term" value="C:nucleoplasm"/>
    <property type="evidence" value="ECO:0007669"/>
    <property type="project" value="TreeGrafter"/>
</dbReference>
<feature type="compositionally biased region" description="Polar residues" evidence="2">
    <location>
        <begin position="641"/>
        <end position="653"/>
    </location>
</feature>
<reference evidence="4" key="1">
    <citation type="submission" date="2025-08" db="UniProtKB">
        <authorList>
            <consortium name="Ensembl"/>
        </authorList>
    </citation>
    <scope>IDENTIFICATION</scope>
</reference>
<dbReference type="Ensembl" id="ENSCCET00000011716.1">
    <property type="protein sequence ID" value="ENSCCEP00000007277.1"/>
    <property type="gene ID" value="ENSCCEG00000007681.1"/>
</dbReference>
<feature type="compositionally biased region" description="Polar residues" evidence="2">
    <location>
        <begin position="493"/>
        <end position="508"/>
    </location>
</feature>
<name>A0A8C0ZB26_CYACU</name>
<dbReference type="Gene3D" id="1.10.555.10">
    <property type="entry name" value="Rho GTPase activation protein"/>
    <property type="match status" value="1"/>
</dbReference>
<organism evidence="4 5">
    <name type="scientific">Cyanistes caeruleus</name>
    <name type="common">Eurasian blue tit</name>
    <name type="synonym">Parus caeruleus</name>
    <dbReference type="NCBI Taxonomy" id="156563"/>
    <lineage>
        <taxon>Eukaryota</taxon>
        <taxon>Metazoa</taxon>
        <taxon>Chordata</taxon>
        <taxon>Craniata</taxon>
        <taxon>Vertebrata</taxon>
        <taxon>Euteleostomi</taxon>
        <taxon>Archelosauria</taxon>
        <taxon>Archosauria</taxon>
        <taxon>Dinosauria</taxon>
        <taxon>Saurischia</taxon>
        <taxon>Theropoda</taxon>
        <taxon>Coelurosauria</taxon>
        <taxon>Aves</taxon>
        <taxon>Neognathae</taxon>
        <taxon>Neoaves</taxon>
        <taxon>Telluraves</taxon>
        <taxon>Australaves</taxon>
        <taxon>Passeriformes</taxon>
        <taxon>Paridae</taxon>
        <taxon>Cyanistes</taxon>
    </lineage>
</organism>
<evidence type="ECO:0000256" key="1">
    <source>
        <dbReference type="ARBA" id="ARBA00022468"/>
    </source>
</evidence>
<feature type="region of interest" description="Disordered" evidence="2">
    <location>
        <begin position="977"/>
        <end position="1091"/>
    </location>
</feature>
<feature type="region of interest" description="Disordered" evidence="2">
    <location>
        <begin position="489"/>
        <end position="617"/>
    </location>
</feature>
<dbReference type="SUPFAM" id="SSF48350">
    <property type="entry name" value="GTPase activation domain, GAP"/>
    <property type="match status" value="1"/>
</dbReference>
<feature type="region of interest" description="Disordered" evidence="2">
    <location>
        <begin position="1311"/>
        <end position="1441"/>
    </location>
</feature>
<feature type="compositionally biased region" description="Low complexity" evidence="2">
    <location>
        <begin position="885"/>
        <end position="896"/>
    </location>
</feature>
<keyword evidence="5" id="KW-1185">Reference proteome</keyword>
<reference evidence="4" key="2">
    <citation type="submission" date="2025-09" db="UniProtKB">
        <authorList>
            <consortium name="Ensembl"/>
        </authorList>
    </citation>
    <scope>IDENTIFICATION</scope>
</reference>
<dbReference type="PANTHER" id="PTHR15729">
    <property type="entry name" value="CDC42 GTPASE-ACTIVATING PROTEIN"/>
    <property type="match status" value="1"/>
</dbReference>
<feature type="compositionally biased region" description="Basic and acidic residues" evidence="2">
    <location>
        <begin position="1395"/>
        <end position="1411"/>
    </location>
</feature>
<dbReference type="GO" id="GO:0001650">
    <property type="term" value="C:fibrillar center"/>
    <property type="evidence" value="ECO:0007669"/>
    <property type="project" value="TreeGrafter"/>
</dbReference>
<feature type="region of interest" description="Disordered" evidence="2">
    <location>
        <begin position="633"/>
        <end position="722"/>
    </location>
</feature>
<feature type="region of interest" description="Disordered" evidence="2">
    <location>
        <begin position="750"/>
        <end position="936"/>
    </location>
</feature>
<dbReference type="GO" id="GO:0015629">
    <property type="term" value="C:actin cytoskeleton"/>
    <property type="evidence" value="ECO:0007669"/>
    <property type="project" value="TreeGrafter"/>
</dbReference>
<dbReference type="PANTHER" id="PTHR15729:SF13">
    <property type="entry name" value="RHO GTPASE-ACTIVATING PROTEIN 32"/>
    <property type="match status" value="1"/>
</dbReference>
<dbReference type="PROSITE" id="PS50238">
    <property type="entry name" value="RHOGAP"/>
    <property type="match status" value="1"/>
</dbReference>
<feature type="compositionally biased region" description="Pro residues" evidence="2">
    <location>
        <begin position="981"/>
        <end position="990"/>
    </location>
</feature>
<proteinExistence type="predicted"/>
<evidence type="ECO:0000256" key="2">
    <source>
        <dbReference type="SAM" id="MobiDB-lite"/>
    </source>
</evidence>
<evidence type="ECO:0000259" key="3">
    <source>
        <dbReference type="PROSITE" id="PS50238"/>
    </source>
</evidence>
<dbReference type="GO" id="GO:0005938">
    <property type="term" value="C:cell cortex"/>
    <property type="evidence" value="ECO:0007669"/>
    <property type="project" value="TreeGrafter"/>
</dbReference>
<dbReference type="GO" id="GO:0007264">
    <property type="term" value="P:small GTPase-mediated signal transduction"/>
    <property type="evidence" value="ECO:0007669"/>
    <property type="project" value="TreeGrafter"/>
</dbReference>
<feature type="compositionally biased region" description="Low complexity" evidence="2">
    <location>
        <begin position="661"/>
        <end position="674"/>
    </location>
</feature>
<accession>A0A8C0ZB26</accession>
<dbReference type="GO" id="GO:0005794">
    <property type="term" value="C:Golgi apparatus"/>
    <property type="evidence" value="ECO:0007669"/>
    <property type="project" value="TreeGrafter"/>
</dbReference>
<feature type="compositionally biased region" description="Low complexity" evidence="2">
    <location>
        <begin position="687"/>
        <end position="701"/>
    </location>
</feature>